<dbReference type="EMBL" id="AK030468">
    <property type="protein sequence ID" value="BAC26976.1"/>
    <property type="molecule type" value="mRNA"/>
</dbReference>
<accession>Q8BSU9</accession>
<organism evidence="1">
    <name type="scientific">Mus musculus</name>
    <name type="common">Mouse</name>
    <dbReference type="NCBI Taxonomy" id="10090"/>
    <lineage>
        <taxon>Eukaryota</taxon>
        <taxon>Metazoa</taxon>
        <taxon>Chordata</taxon>
        <taxon>Craniata</taxon>
        <taxon>Vertebrata</taxon>
        <taxon>Euteleostomi</taxon>
        <taxon>Mammalia</taxon>
        <taxon>Eutheria</taxon>
        <taxon>Euarchontoglires</taxon>
        <taxon>Glires</taxon>
        <taxon>Rodentia</taxon>
        <taxon>Myomorpha</taxon>
        <taxon>Muroidea</taxon>
        <taxon>Muridae</taxon>
        <taxon>Murinae</taxon>
        <taxon>Mus</taxon>
        <taxon>Mus</taxon>
    </lineage>
</organism>
<evidence type="ECO:0000313" key="1">
    <source>
        <dbReference type="EMBL" id="BAC26976.1"/>
    </source>
</evidence>
<protein>
    <submittedName>
        <fullName evidence="1">Uncharacterized protein</fullName>
    </submittedName>
</protein>
<proteinExistence type="evidence at transcript level"/>
<sequence>MMENTDIRHTWDLWILLTIFESSIGRVVRSRVHWSWLCWCSSVCLGVTVASEPDSRCVAMEEQSAVCCINCASAIHKQDCQTASPSVCSFYCPIKRTIWKMPPGQSIHILHLTQGSLPT</sequence>
<reference evidence="1" key="5">
    <citation type="submission" date="2001-07" db="EMBL/GenBank/DDBJ databases">
        <authorList>
            <person name="Adachi J."/>
            <person name="Aizawa K."/>
            <person name="Akimura T."/>
            <person name="Arakawa T."/>
            <person name="Bono H."/>
            <person name="Carninci P."/>
            <person name="Fukuda S."/>
            <person name="Furuno M."/>
            <person name="Hanagaki T."/>
            <person name="Hara A."/>
            <person name="Hashizume W."/>
            <person name="Hayashida K."/>
            <person name="Hayatsu N."/>
            <person name="Hiramoto K."/>
            <person name="Hiraoka T."/>
            <person name="Hirozane T."/>
            <person name="Hori F."/>
            <person name="Imotani K."/>
            <person name="Ishii Y."/>
            <person name="Itoh M."/>
            <person name="Kagawa I."/>
            <person name="Kasukawa T."/>
            <person name="Katoh H."/>
            <person name="Kawai J."/>
            <person name="Kojima Y."/>
            <person name="Kondo S."/>
            <person name="Konno H."/>
            <person name="Kouda M."/>
            <person name="Koya S."/>
            <person name="Kurihara C."/>
            <person name="Matsuyama T."/>
            <person name="Miyazaki A."/>
            <person name="Murata M."/>
            <person name="Nakamura M."/>
            <person name="Nishi K."/>
            <person name="Nomura K."/>
            <person name="Numazaki R."/>
            <person name="Ohno M."/>
            <person name="Ohsato N."/>
            <person name="Okazaki Y."/>
            <person name="Saito R."/>
            <person name="Saitoh H."/>
            <person name="Sakai C."/>
            <person name="Sakai K."/>
            <person name="Sakazume N."/>
            <person name="Sano H."/>
            <person name="Sasaki D."/>
            <person name="Shibata K."/>
            <person name="Shinagawa A."/>
            <person name="Shiraki T."/>
            <person name="Sogabe Y."/>
            <person name="Tagami M."/>
            <person name="Tagawa A."/>
            <person name="Takahashi F."/>
            <person name="Takaku-Akahira S."/>
            <person name="Takeda Y."/>
            <person name="Tanaka T."/>
            <person name="Tomaru A."/>
            <person name="Toya T."/>
            <person name="Yasunishi A."/>
            <person name="Muramatsu M."/>
            <person name="Hayashizaki Y."/>
        </authorList>
    </citation>
    <scope>NUCLEOTIDE SEQUENCE</scope>
    <source>
        <strain evidence="1">C57BL/6J</strain>
        <tissue evidence="1">Pituitary gland</tissue>
    </source>
</reference>
<reference evidence="1" key="8">
    <citation type="journal article" date="2005" name="Science">
        <title>Antisense Transcription in the Mammalian Transcriptome.</title>
        <authorList>
            <consortium name="RIKEN Genome Exploration Research Group and Genome Science Group (Genome Network Project Core Group) and the FANTOM Consortium"/>
        </authorList>
    </citation>
    <scope>NUCLEOTIDE SEQUENCE</scope>
    <source>
        <strain evidence="1">C57BL/6J</strain>
        <tissue evidence="1">Pituitary gland</tissue>
    </source>
</reference>
<evidence type="ECO:0000313" key="2">
    <source>
        <dbReference type="MGI" id="MGI:2685378"/>
    </source>
</evidence>
<name>Q8BSU9_MOUSE</name>
<reference evidence="1" key="1">
    <citation type="journal article" date="1999" name="Methods Enzymol.">
        <title>High-efficiency full-length cDNA cloning.</title>
        <authorList>
            <person name="Carninci P."/>
            <person name="Hayashizaki Y."/>
        </authorList>
    </citation>
    <scope>NUCLEOTIDE SEQUENCE</scope>
    <source>
        <strain evidence="1">C57BL/6J</strain>
        <tissue evidence="1">Pituitary gland</tissue>
    </source>
</reference>
<reference evidence="1" key="6">
    <citation type="journal article" date="2002" name="Nature">
        <title>Analysis of the mouse transcriptome based on functional annotation of 60,770 full-length cDNAs.</title>
        <authorList>
            <consortium name="The FANTOM Consortium and the RIKEN Genome Exploration Research Group Phase I and II Team"/>
        </authorList>
    </citation>
    <scope>NUCLEOTIDE SEQUENCE</scope>
    <source>
        <strain evidence="1">C57BL/6J</strain>
        <tissue evidence="1">Pituitary gland</tissue>
    </source>
</reference>
<dbReference type="MGI" id="MGI:2685378">
    <property type="gene designation" value="5330416C01Rik"/>
</dbReference>
<reference evidence="1" key="4">
    <citation type="journal article" date="2001" name="Nature">
        <title>Functional annotation of a full-length mouse cDNA collection.</title>
        <authorList>
            <consortium name="The RIKEN Genome Exploration Research Group Phase II Team and the FANTOM Consortium"/>
        </authorList>
    </citation>
    <scope>NUCLEOTIDE SEQUENCE</scope>
    <source>
        <strain evidence="1">C57BL/6J</strain>
        <tissue evidence="1">Pituitary gland</tissue>
    </source>
</reference>
<reference evidence="1" key="2">
    <citation type="journal article" date="2000" name="Genome Res.">
        <title>Normalization and subtraction of cap-trapper-selected cDNAs to prepare full-length cDNA libraries for rapid discovery of new genes.</title>
        <authorList>
            <person name="Carninci P."/>
            <person name="Shibata Y."/>
            <person name="Hayatsu N."/>
            <person name="Sugahara Y."/>
            <person name="Shibata K."/>
            <person name="Itoh M."/>
            <person name="Konno H."/>
            <person name="Okazaki Y."/>
            <person name="Muramatsu M."/>
            <person name="Hayashizaki Y."/>
        </authorList>
    </citation>
    <scope>NUCLEOTIDE SEQUENCE</scope>
    <source>
        <strain evidence="1">C57BL/6J</strain>
        <tissue evidence="1">Pituitary gland</tissue>
    </source>
</reference>
<gene>
    <name evidence="2" type="primary">5330416C01Rik</name>
</gene>
<dbReference type="AGR" id="MGI:2685378"/>
<reference evidence="1" key="7">
    <citation type="journal article" date="2005" name="Science">
        <title>The Transcriptional Landscape of the Mammalian Genome.</title>
        <authorList>
            <consortium name="The FANTOM Consortium"/>
            <consortium name="Riken Genome Exploration Research Group and Genome Science Group (Genome Network Project Core Group)"/>
        </authorList>
    </citation>
    <scope>NUCLEOTIDE SEQUENCE</scope>
    <source>
        <strain evidence="1">C57BL/6J</strain>
        <tissue evidence="1">Pituitary gland</tissue>
    </source>
</reference>
<dbReference type="AlphaFoldDB" id="Q8BSU9"/>
<reference evidence="1" key="3">
    <citation type="journal article" date="2000" name="Genome Res.">
        <title>RIKEN integrated sequence analysis (RISA) system--384-format sequencing pipeline with 384 multicapillary sequencer.</title>
        <authorList>
            <person name="Shibata K."/>
            <person name="Itoh M."/>
            <person name="Aizawa K."/>
            <person name="Nagaoka S."/>
            <person name="Sasaki N."/>
            <person name="Carninci P."/>
            <person name="Konno H."/>
            <person name="Akiyama J."/>
            <person name="Nishi K."/>
            <person name="Kitsunai T."/>
            <person name="Tashiro H."/>
            <person name="Itoh M."/>
            <person name="Sumi N."/>
            <person name="Ishii Y."/>
            <person name="Nakamura S."/>
            <person name="Hazama M."/>
            <person name="Nishine T."/>
            <person name="Harada A."/>
            <person name="Yamamoto R."/>
            <person name="Matsumoto H."/>
            <person name="Sakaguchi S."/>
            <person name="Ikegami T."/>
            <person name="Kashiwagi K."/>
            <person name="Fujiwake S."/>
            <person name="Inoue K."/>
            <person name="Togawa Y."/>
            <person name="Izawa M."/>
            <person name="Ohara E."/>
            <person name="Watahiki M."/>
            <person name="Yoneda Y."/>
            <person name="Ishikawa T."/>
            <person name="Ozawa K."/>
            <person name="Tanaka T."/>
            <person name="Matsuura S."/>
            <person name="Kawai J."/>
            <person name="Okazaki Y."/>
            <person name="Muramatsu M."/>
            <person name="Inoue Y."/>
            <person name="Kira A."/>
            <person name="Hayashizaki Y."/>
        </authorList>
    </citation>
    <scope>NUCLEOTIDE SEQUENCE</scope>
    <source>
        <strain evidence="1">C57BL/6J</strain>
        <tissue evidence="1">Pituitary gland</tissue>
    </source>
</reference>